<proteinExistence type="predicted"/>
<dbReference type="RefSeq" id="WP_142096463.1">
    <property type="nucleotide sequence ID" value="NZ_VFPH01000001.1"/>
</dbReference>
<dbReference type="PANTHER" id="PTHR28208">
    <property type="entry name" value="PHOSPHATIDATE PHOSPHATASE APP1"/>
    <property type="match status" value="1"/>
</dbReference>
<dbReference type="PANTHER" id="PTHR28208:SF3">
    <property type="entry name" value="PHOSPHATIDATE PHOSPHATASE APP1"/>
    <property type="match status" value="1"/>
</dbReference>
<dbReference type="EMBL" id="VFPH01000001">
    <property type="protein sequence ID" value="TQM43227.1"/>
    <property type="molecule type" value="Genomic_DNA"/>
</dbReference>
<reference evidence="2 3" key="1">
    <citation type="submission" date="2019-06" db="EMBL/GenBank/DDBJ databases">
        <title>Sequencing the genomes of 1000 actinobacteria strains.</title>
        <authorList>
            <person name="Klenk H.-P."/>
        </authorList>
    </citation>
    <scope>NUCLEOTIDE SEQUENCE [LARGE SCALE GENOMIC DNA]</scope>
    <source>
        <strain evidence="2 3">DSM 45511</strain>
    </source>
</reference>
<name>A0A543GAX1_9PSEU</name>
<feature type="domain" description="Phosphatidate phosphatase APP1 catalytic" evidence="1">
    <location>
        <begin position="161"/>
        <end position="315"/>
    </location>
</feature>
<dbReference type="AlphaFoldDB" id="A0A543GAX1"/>
<evidence type="ECO:0000313" key="2">
    <source>
        <dbReference type="EMBL" id="TQM43227.1"/>
    </source>
</evidence>
<dbReference type="GO" id="GO:0008195">
    <property type="term" value="F:phosphatidate phosphatase activity"/>
    <property type="evidence" value="ECO:0007669"/>
    <property type="project" value="InterPro"/>
</dbReference>
<dbReference type="OrthoDB" id="9789875at2"/>
<keyword evidence="3" id="KW-1185">Reference proteome</keyword>
<evidence type="ECO:0000259" key="1">
    <source>
        <dbReference type="Pfam" id="PF09949"/>
    </source>
</evidence>
<dbReference type="InterPro" id="IPR052935">
    <property type="entry name" value="Mg2+_PAP"/>
</dbReference>
<dbReference type="InterPro" id="IPR019236">
    <property type="entry name" value="APP1_cat"/>
</dbReference>
<sequence>MRELVRKFVVRVAMAVEGVVQMAVLLVLRVRGRHLPMIVPFIGHGTSRRVRVGGRVVLGRPEAAAPAVGVPEAPAPTPRSRRAVLRATIARFLTVEVPGAVVTVRGPGVAAQIRSDRDGYLDAVLEVAEPLSPGWHAFELRLRDGAAVSAQVLVVDPEASIGLVSDVDDTIVETGLTRGIEFVRSALLTPVSERTPLPGAAPLYRALVEPAGAPRRPVFYVSTSPWNLHEMLLEYIVLRRFPLGPLLLTDWGPSRSGMFRIGAQEHKGGLVRGMLEEHPGLGLVLVGDSGQLDPEIYAALAREFPDRIRAVYIRRTRHALPGRIAEVDALAAEVTAAGVPMLAVDDSVQIAAHAATLGLLDAASLDDVQSG</sequence>
<organism evidence="2 3">
    <name type="scientific">Pseudonocardia cypriaca</name>
    <dbReference type="NCBI Taxonomy" id="882449"/>
    <lineage>
        <taxon>Bacteria</taxon>
        <taxon>Bacillati</taxon>
        <taxon>Actinomycetota</taxon>
        <taxon>Actinomycetes</taxon>
        <taxon>Pseudonocardiales</taxon>
        <taxon>Pseudonocardiaceae</taxon>
        <taxon>Pseudonocardia</taxon>
    </lineage>
</organism>
<gene>
    <name evidence="2" type="ORF">FB388_0569</name>
</gene>
<comment type="caution">
    <text evidence="2">The sequence shown here is derived from an EMBL/GenBank/DDBJ whole genome shotgun (WGS) entry which is preliminary data.</text>
</comment>
<protein>
    <submittedName>
        <fullName evidence="2">Phosphatidate phosphatase APP1</fullName>
    </submittedName>
</protein>
<accession>A0A543GAX1</accession>
<evidence type="ECO:0000313" key="3">
    <source>
        <dbReference type="Proteomes" id="UP000319818"/>
    </source>
</evidence>
<dbReference type="Proteomes" id="UP000319818">
    <property type="component" value="Unassembled WGS sequence"/>
</dbReference>
<dbReference type="Pfam" id="PF09949">
    <property type="entry name" value="APP1_cat"/>
    <property type="match status" value="1"/>
</dbReference>